<sequence>MIVRNMQFQWTVACDNGLCGITVVIKSLDTTNQESTVTCRDRIQQSPVNNHIKMNVTKSGRERHRAPTPLAGLASGWLYLFMQNKQIIYLP</sequence>
<dbReference type="EMBL" id="AAHLLT010000026">
    <property type="protein sequence ID" value="EBX5030669.1"/>
    <property type="molecule type" value="Genomic_DNA"/>
</dbReference>
<organism evidence="1">
    <name type="scientific">Salmonella typhimurium</name>
    <dbReference type="NCBI Taxonomy" id="90371"/>
    <lineage>
        <taxon>Bacteria</taxon>
        <taxon>Pseudomonadati</taxon>
        <taxon>Pseudomonadota</taxon>
        <taxon>Gammaproteobacteria</taxon>
        <taxon>Enterobacterales</taxon>
        <taxon>Enterobacteriaceae</taxon>
        <taxon>Salmonella</taxon>
    </lineage>
</organism>
<reference evidence="1" key="1">
    <citation type="submission" date="2018-07" db="EMBL/GenBank/DDBJ databases">
        <authorList>
            <person name="Ashton P.M."/>
            <person name="Dallman T."/>
            <person name="Nair S."/>
            <person name="De Pinna E."/>
            <person name="Peters T."/>
            <person name="Grant K."/>
        </authorList>
    </citation>
    <scope>NUCLEOTIDE SEQUENCE</scope>
    <source>
        <strain evidence="1">157366</strain>
    </source>
</reference>
<dbReference type="AlphaFoldDB" id="A0A5W6KPT5"/>
<comment type="caution">
    <text evidence="1">The sequence shown here is derived from an EMBL/GenBank/DDBJ whole genome shotgun (WGS) entry which is preliminary data.</text>
</comment>
<proteinExistence type="predicted"/>
<evidence type="ECO:0000313" key="1">
    <source>
        <dbReference type="EMBL" id="EBX5030669.1"/>
    </source>
</evidence>
<name>A0A5W6KPT5_SALTM</name>
<gene>
    <name evidence="1" type="ORF">DSG41_16310</name>
</gene>
<accession>A0A5W6KPT5</accession>
<protein>
    <submittedName>
        <fullName evidence="1">Uncharacterized protein</fullName>
    </submittedName>
</protein>